<dbReference type="AlphaFoldDB" id="A0A7C3SJU7"/>
<dbReference type="InterPro" id="IPR031823">
    <property type="entry name" value="TatT"/>
</dbReference>
<gene>
    <name evidence="2" type="ORF">ENV62_08835</name>
</gene>
<reference evidence="2" key="1">
    <citation type="journal article" date="2020" name="mSystems">
        <title>Genome- and Community-Level Interaction Insights into Carbon Utilization and Element Cycling Functions of Hydrothermarchaeota in Hydrothermal Sediment.</title>
        <authorList>
            <person name="Zhou Z."/>
            <person name="Liu Y."/>
            <person name="Xu W."/>
            <person name="Pan J."/>
            <person name="Luo Z.H."/>
            <person name="Li M."/>
        </authorList>
    </citation>
    <scope>NUCLEOTIDE SEQUENCE [LARGE SCALE GENOMIC DNA]</scope>
    <source>
        <strain evidence="2">SpSt-776</strain>
    </source>
</reference>
<protein>
    <submittedName>
        <fullName evidence="2">Uncharacterized protein</fullName>
    </submittedName>
</protein>
<accession>A0A7C3SJU7</accession>
<comment type="caution">
    <text evidence="2">The sequence shown here is derived from an EMBL/GenBank/DDBJ whole genome shotgun (WGS) entry which is preliminary data.</text>
</comment>
<dbReference type="SUPFAM" id="SSF48452">
    <property type="entry name" value="TPR-like"/>
    <property type="match status" value="1"/>
</dbReference>
<sequence>MSGAYLTVGRFPRGARAWLTSAMAILLVLVSPGTGGAQLRDEEFIRQQAPPYLARFQKELEICEKDWQQRKGPRPLVLRRLSQLCFYLGELAEPGQRHAYYEKGKHYAEILRKEQPHRVEGHYWLAANLAGIAEVGGAGKALQMLPEVVEIFSQAASLEPAYDQAGAHRALGSIFCEAPAWPISVGDLDKARHHLTLAVRLAPENSTNHLYLGYTLLQLGRIPEAKAELQQVFKATAHPVWPLGVEHDRREARRLLKKLKETAARPKQSPGIAPGRP</sequence>
<dbReference type="Gene3D" id="1.25.40.10">
    <property type="entry name" value="Tetratricopeptide repeat domain"/>
    <property type="match status" value="1"/>
</dbReference>
<dbReference type="EMBL" id="DTHB01000053">
    <property type="protein sequence ID" value="HGB15324.1"/>
    <property type="molecule type" value="Genomic_DNA"/>
</dbReference>
<evidence type="ECO:0000256" key="1">
    <source>
        <dbReference type="SAM" id="MobiDB-lite"/>
    </source>
</evidence>
<evidence type="ECO:0000313" key="2">
    <source>
        <dbReference type="EMBL" id="HGB15324.1"/>
    </source>
</evidence>
<dbReference type="InterPro" id="IPR011990">
    <property type="entry name" value="TPR-like_helical_dom_sf"/>
</dbReference>
<dbReference type="Pfam" id="PF16811">
    <property type="entry name" value="TAtT"/>
    <property type="match status" value="1"/>
</dbReference>
<feature type="region of interest" description="Disordered" evidence="1">
    <location>
        <begin position="258"/>
        <end position="277"/>
    </location>
</feature>
<name>A0A7C3SJU7_9BACT</name>
<organism evidence="2">
    <name type="scientific">Desulfobacca acetoxidans</name>
    <dbReference type="NCBI Taxonomy" id="60893"/>
    <lineage>
        <taxon>Bacteria</taxon>
        <taxon>Pseudomonadati</taxon>
        <taxon>Thermodesulfobacteriota</taxon>
        <taxon>Desulfobaccia</taxon>
        <taxon>Desulfobaccales</taxon>
        <taxon>Desulfobaccaceae</taxon>
        <taxon>Desulfobacca</taxon>
    </lineage>
</organism>
<proteinExistence type="predicted"/>